<dbReference type="Proteomes" id="UP000600101">
    <property type="component" value="Unassembled WGS sequence"/>
</dbReference>
<proteinExistence type="predicted"/>
<accession>A0A9X0QZQ2</accession>
<organism evidence="2 3">
    <name type="scientific">Siccirubricoccus deserti</name>
    <dbReference type="NCBI Taxonomy" id="2013562"/>
    <lineage>
        <taxon>Bacteria</taxon>
        <taxon>Pseudomonadati</taxon>
        <taxon>Pseudomonadota</taxon>
        <taxon>Alphaproteobacteria</taxon>
        <taxon>Acetobacterales</taxon>
        <taxon>Roseomonadaceae</taxon>
        <taxon>Siccirubricoccus</taxon>
    </lineage>
</organism>
<evidence type="ECO:0000256" key="1">
    <source>
        <dbReference type="SAM" id="Coils"/>
    </source>
</evidence>
<name>A0A9X0QZQ2_9PROT</name>
<dbReference type="AlphaFoldDB" id="A0A9X0QZQ2"/>
<protein>
    <recommendedName>
        <fullName evidence="4">DUF4398 domain-containing protein</fullName>
    </recommendedName>
</protein>
<dbReference type="EMBL" id="JACOMF010000011">
    <property type="protein sequence ID" value="MBC4016027.1"/>
    <property type="molecule type" value="Genomic_DNA"/>
</dbReference>
<dbReference type="RefSeq" id="WP_186770795.1">
    <property type="nucleotide sequence ID" value="NZ_JACOMF010000011.1"/>
</dbReference>
<keyword evidence="3" id="KW-1185">Reference proteome</keyword>
<keyword evidence="1" id="KW-0175">Coiled coil</keyword>
<comment type="caution">
    <text evidence="2">The sequence shown here is derived from an EMBL/GenBank/DDBJ whole genome shotgun (WGS) entry which is preliminary data.</text>
</comment>
<sequence>MRQVTEPRMRQGGIRHRPGLWLGALALLGLGACAPGPGGCDPTQTTFISGIACSASGGYTQRQQVLSTESSAAQGRAAEAREAAAGAEIRRDDARAQLAATERRVRRQNAELATLRQRLDRLRAERGAASAQVREAEAALAEADRIRAAGGRSAGDLAARDAAQRRARENIDALIGF</sequence>
<reference evidence="2" key="1">
    <citation type="submission" date="2020-08" db="EMBL/GenBank/DDBJ databases">
        <authorList>
            <person name="Hu Y."/>
            <person name="Nguyen S.V."/>
            <person name="Li F."/>
            <person name="Fanning S."/>
        </authorList>
    </citation>
    <scope>NUCLEOTIDE SEQUENCE</scope>
    <source>
        <strain evidence="2">SYSU D8009</strain>
    </source>
</reference>
<feature type="coiled-coil region" evidence="1">
    <location>
        <begin position="77"/>
        <end position="139"/>
    </location>
</feature>
<dbReference type="PROSITE" id="PS51257">
    <property type="entry name" value="PROKAR_LIPOPROTEIN"/>
    <property type="match status" value="1"/>
</dbReference>
<evidence type="ECO:0008006" key="4">
    <source>
        <dbReference type="Google" id="ProtNLM"/>
    </source>
</evidence>
<evidence type="ECO:0000313" key="2">
    <source>
        <dbReference type="EMBL" id="MBC4016027.1"/>
    </source>
</evidence>
<gene>
    <name evidence="2" type="ORF">H7965_11900</name>
</gene>
<evidence type="ECO:0000313" key="3">
    <source>
        <dbReference type="Proteomes" id="UP000600101"/>
    </source>
</evidence>